<dbReference type="Proteomes" id="UP000439113">
    <property type="component" value="Unassembled WGS sequence"/>
</dbReference>
<comment type="caution">
    <text evidence="1">The sequence shown here is derived from an EMBL/GenBank/DDBJ whole genome shotgun (WGS) entry which is preliminary data.</text>
</comment>
<evidence type="ECO:0000313" key="2">
    <source>
        <dbReference type="Proteomes" id="UP000439113"/>
    </source>
</evidence>
<name>A0A6N8DPF3_RHOAC</name>
<protein>
    <submittedName>
        <fullName evidence="1">Uncharacterized protein</fullName>
    </submittedName>
</protein>
<accession>A0A6N8DPF3</accession>
<proteinExistence type="predicted"/>
<dbReference type="AlphaFoldDB" id="A0A6N8DPF3"/>
<dbReference type="RefSeq" id="WP_155447127.1">
    <property type="nucleotide sequence ID" value="NZ_JAOQNR010000016.1"/>
</dbReference>
<sequence>MAFEILDPPPPFSNLSPARRAAVIVLSLAALAALIWACDTVARAPVAETGAQRPN</sequence>
<reference evidence="1 2" key="1">
    <citation type="submission" date="2019-11" db="EMBL/GenBank/DDBJ databases">
        <title>Whole-genome sequence of a Rhodoblastus acidophilus DSM 142.</title>
        <authorList>
            <person name="Kyndt J.A."/>
            <person name="Meyer T.E."/>
        </authorList>
    </citation>
    <scope>NUCLEOTIDE SEQUENCE [LARGE SCALE GENOMIC DNA]</scope>
    <source>
        <strain evidence="1 2">DSM 142</strain>
    </source>
</reference>
<organism evidence="1 2">
    <name type="scientific">Rhodoblastus acidophilus</name>
    <name type="common">Rhodopseudomonas acidophila</name>
    <dbReference type="NCBI Taxonomy" id="1074"/>
    <lineage>
        <taxon>Bacteria</taxon>
        <taxon>Pseudomonadati</taxon>
        <taxon>Pseudomonadota</taxon>
        <taxon>Alphaproteobacteria</taxon>
        <taxon>Hyphomicrobiales</taxon>
        <taxon>Rhodoblastaceae</taxon>
        <taxon>Rhodoblastus</taxon>
    </lineage>
</organism>
<dbReference type="EMBL" id="WNKS01000016">
    <property type="protein sequence ID" value="MTV32440.1"/>
    <property type="molecule type" value="Genomic_DNA"/>
</dbReference>
<evidence type="ECO:0000313" key="1">
    <source>
        <dbReference type="EMBL" id="MTV32440.1"/>
    </source>
</evidence>
<gene>
    <name evidence="1" type="ORF">GJ654_15750</name>
</gene>